<dbReference type="Gene3D" id="3.40.630.30">
    <property type="match status" value="1"/>
</dbReference>
<keyword evidence="3" id="KW-1185">Reference proteome</keyword>
<dbReference type="EMBL" id="JAPWIJ010000005">
    <property type="protein sequence ID" value="MCZ4519393.1"/>
    <property type="molecule type" value="Genomic_DNA"/>
</dbReference>
<evidence type="ECO:0000313" key="2">
    <source>
        <dbReference type="EMBL" id="MCZ4519393.1"/>
    </source>
</evidence>
<reference evidence="2" key="1">
    <citation type="submission" date="2022-12" db="EMBL/GenBank/DDBJ databases">
        <authorList>
            <person name="Krivoruchko A.V."/>
            <person name="Elkin A."/>
        </authorList>
    </citation>
    <scope>NUCLEOTIDE SEQUENCE</scope>
    <source>
        <strain evidence="2">IEGM 1391</strain>
    </source>
</reference>
<protein>
    <recommendedName>
        <fullName evidence="1">N-acetyltransferase domain-containing protein</fullName>
    </recommendedName>
</protein>
<dbReference type="InterPro" id="IPR016181">
    <property type="entry name" value="Acyl_CoA_acyltransferase"/>
</dbReference>
<dbReference type="SUPFAM" id="SSF55729">
    <property type="entry name" value="Acyl-CoA N-acyltransferases (Nat)"/>
    <property type="match status" value="1"/>
</dbReference>
<dbReference type="RefSeq" id="WP_269604756.1">
    <property type="nucleotide sequence ID" value="NZ_JAPWIJ010000005.1"/>
</dbReference>
<sequence length="171" mass="19278">MELIFDAREYSVSEVGPDDGPAQFLHVFNSNPDFLDASTLHTGVEAFTEEDVEMFLWHNTVMENSHCLVIRASERVVGALTLLVPHPREEQPWVGSFVVDADEGLDRVGEPVLGALERTLAGSGWTSVFVGPMVSQQESIAWWRKQGYRPIELRLDNDKREVEVHRKELCG</sequence>
<dbReference type="Pfam" id="PF00583">
    <property type="entry name" value="Acetyltransf_1"/>
    <property type="match status" value="1"/>
</dbReference>
<evidence type="ECO:0000313" key="3">
    <source>
        <dbReference type="Proteomes" id="UP001081071"/>
    </source>
</evidence>
<name>A0ABT4MEZ2_9NOCA</name>
<accession>A0ABT4MEZ2</accession>
<comment type="caution">
    <text evidence="2">The sequence shown here is derived from an EMBL/GenBank/DDBJ whole genome shotgun (WGS) entry which is preliminary data.</text>
</comment>
<dbReference type="Proteomes" id="UP001081071">
    <property type="component" value="Unassembled WGS sequence"/>
</dbReference>
<dbReference type="InterPro" id="IPR000182">
    <property type="entry name" value="GNAT_dom"/>
</dbReference>
<gene>
    <name evidence="2" type="ORF">O4220_12790</name>
</gene>
<organism evidence="2 3">
    <name type="scientific">Rhodococcus ruber</name>
    <dbReference type="NCBI Taxonomy" id="1830"/>
    <lineage>
        <taxon>Bacteria</taxon>
        <taxon>Bacillati</taxon>
        <taxon>Actinomycetota</taxon>
        <taxon>Actinomycetes</taxon>
        <taxon>Mycobacteriales</taxon>
        <taxon>Nocardiaceae</taxon>
        <taxon>Rhodococcus</taxon>
    </lineage>
</organism>
<evidence type="ECO:0000259" key="1">
    <source>
        <dbReference type="Pfam" id="PF00583"/>
    </source>
</evidence>
<feature type="domain" description="N-acetyltransferase" evidence="1">
    <location>
        <begin position="45"/>
        <end position="148"/>
    </location>
</feature>
<proteinExistence type="predicted"/>